<dbReference type="RefSeq" id="WP_317139587.1">
    <property type="nucleotide sequence ID" value="NZ_CP118157.1"/>
</dbReference>
<dbReference type="GO" id="GO:0005975">
    <property type="term" value="P:carbohydrate metabolic process"/>
    <property type="evidence" value="ECO:0007669"/>
    <property type="project" value="InterPro"/>
</dbReference>
<dbReference type="KEGG" id="mbet:N8K70_00175"/>
<dbReference type="InterPro" id="IPR011330">
    <property type="entry name" value="Glyco_hydro/deAcase_b/a-brl"/>
</dbReference>
<name>A0AA97I4Z3_9MICO</name>
<dbReference type="AlphaFoldDB" id="A0AA97I4Z3"/>
<dbReference type="Gene3D" id="3.20.20.370">
    <property type="entry name" value="Glycoside hydrolase/deacetylase"/>
    <property type="match status" value="1"/>
</dbReference>
<organism evidence="1 2">
    <name type="scientific">Microbacterium betulae</name>
    <dbReference type="NCBI Taxonomy" id="2981139"/>
    <lineage>
        <taxon>Bacteria</taxon>
        <taxon>Bacillati</taxon>
        <taxon>Actinomycetota</taxon>
        <taxon>Actinomycetes</taxon>
        <taxon>Micrococcales</taxon>
        <taxon>Microbacteriaceae</taxon>
        <taxon>Microbacterium</taxon>
    </lineage>
</organism>
<dbReference type="PANTHER" id="PTHR43123:SF4">
    <property type="entry name" value="POLYSACCHARIDE DEACETYLASE"/>
    <property type="match status" value="1"/>
</dbReference>
<accession>A0AA97I4Z3</accession>
<dbReference type="EMBL" id="CP118157">
    <property type="protein sequence ID" value="WOF23116.1"/>
    <property type="molecule type" value="Genomic_DNA"/>
</dbReference>
<dbReference type="SUPFAM" id="SSF88713">
    <property type="entry name" value="Glycoside hydrolase/deacetylase"/>
    <property type="match status" value="1"/>
</dbReference>
<evidence type="ECO:0000313" key="1">
    <source>
        <dbReference type="EMBL" id="WOF23116.1"/>
    </source>
</evidence>
<dbReference type="Proteomes" id="UP001305498">
    <property type="component" value="Chromosome"/>
</dbReference>
<reference evidence="1 2" key="1">
    <citation type="submission" date="2023-02" db="EMBL/GenBank/DDBJ databases">
        <title>Microbacterium betulae sp. nov., isolated from birch wood.</title>
        <authorList>
            <person name="Pasciak M."/>
            <person name="Pawlik K.J."/>
            <person name="Martynowski D."/>
            <person name="Laczmanski L."/>
            <person name="Ciekot J."/>
            <person name="Szponar B."/>
            <person name="Wojcik-Fatla A."/>
            <person name="Mackiewicz B."/>
            <person name="Farian E."/>
            <person name="Cholewa G."/>
            <person name="Cholewa A."/>
            <person name="Dutkiewicz J."/>
        </authorList>
    </citation>
    <scope>NUCLEOTIDE SEQUENCE [LARGE SCALE GENOMIC DNA]</scope>
    <source>
        <strain evidence="1 2">AB</strain>
    </source>
</reference>
<sequence>MTLIAHPADATVFAPDLPASYDAHRAPWSLPGDRRLAVSVLLHAPSYQDDVPDGAVKPLAMAGGVGRDTSEPAHGQVARLSQWDFGLTTGIWRLLSIAERAGVPVAVSLDEHGARTVPGLARGVAARAQEIVVRGSAANIILSPTMGEHAERAYIANARESVARLTGTSPTGWFGPERSMTPRTTSLLRDEGFSWFGDWPVDERPVALEGASRRLIALPHPLETEDMFQLYTRGLPFADYETLLEETIEQLVADADVTGARHLGLSWFGWVLGQACFADVAERTLRLLASHPDILLVTPGEAAAL</sequence>
<dbReference type="PANTHER" id="PTHR43123">
    <property type="entry name" value="POLYSACCHARIDE DEACETYLASE-RELATED"/>
    <property type="match status" value="1"/>
</dbReference>
<evidence type="ECO:0000313" key="2">
    <source>
        <dbReference type="Proteomes" id="UP001305498"/>
    </source>
</evidence>
<evidence type="ECO:0008006" key="3">
    <source>
        <dbReference type="Google" id="ProtNLM"/>
    </source>
</evidence>
<protein>
    <recommendedName>
        <fullName evidence="3">Polysaccharide deacetylase</fullName>
    </recommendedName>
</protein>
<proteinExistence type="predicted"/>
<gene>
    <name evidence="1" type="ORF">N8K70_00175</name>
</gene>
<keyword evidence="2" id="KW-1185">Reference proteome</keyword>